<dbReference type="AlphaFoldDB" id="E1Y8N9"/>
<evidence type="ECO:0000256" key="3">
    <source>
        <dbReference type="ARBA" id="ARBA00022452"/>
    </source>
</evidence>
<dbReference type="Pfam" id="PF00593">
    <property type="entry name" value="TonB_dep_Rec_b-barrel"/>
    <property type="match status" value="1"/>
</dbReference>
<dbReference type="SUPFAM" id="SSF56935">
    <property type="entry name" value="Porins"/>
    <property type="match status" value="1"/>
</dbReference>
<evidence type="ECO:0000313" key="9">
    <source>
        <dbReference type="EMBL" id="CBX26933.1"/>
    </source>
</evidence>
<keyword evidence="2" id="KW-0813">Transport</keyword>
<accession>E1Y8N9</accession>
<dbReference type="GO" id="GO:0015344">
    <property type="term" value="F:siderophore uptake transmembrane transporter activity"/>
    <property type="evidence" value="ECO:0007669"/>
    <property type="project" value="TreeGrafter"/>
</dbReference>
<protein>
    <recommendedName>
        <fullName evidence="8">TonB-dependent receptor-like beta-barrel domain-containing protein</fullName>
    </recommendedName>
</protein>
<name>E1Y8N9_9BACT</name>
<dbReference type="InterPro" id="IPR036942">
    <property type="entry name" value="Beta-barrel_TonB_sf"/>
</dbReference>
<reference evidence="9" key="1">
    <citation type="journal article" date="2011" name="Environ. Microbiol.">
        <title>Genomic insights into the metabolic potential of the polycyclic aromatic hydrocarbon degrading sulfate-reducing Deltaproteobacterium N47.</title>
        <authorList>
            <person name="Bergmann F."/>
            <person name="Selesi D."/>
            <person name="Weinmaier T."/>
            <person name="Tischler P."/>
            <person name="Rattei T."/>
            <person name="Meckenstock R.U."/>
        </authorList>
    </citation>
    <scope>NUCLEOTIDE SEQUENCE</scope>
</reference>
<dbReference type="GO" id="GO:0009279">
    <property type="term" value="C:cell outer membrane"/>
    <property type="evidence" value="ECO:0007669"/>
    <property type="project" value="UniProtKB-SubCell"/>
</dbReference>
<keyword evidence="5" id="KW-0798">TonB box</keyword>
<gene>
    <name evidence="9" type="ORF">N47_A09620</name>
</gene>
<keyword evidence="4" id="KW-0812">Transmembrane</keyword>
<evidence type="ECO:0000256" key="5">
    <source>
        <dbReference type="ARBA" id="ARBA00023077"/>
    </source>
</evidence>
<dbReference type="PANTHER" id="PTHR30069:SF49">
    <property type="entry name" value="OUTER MEMBRANE PROTEIN C"/>
    <property type="match status" value="1"/>
</dbReference>
<dbReference type="InterPro" id="IPR000531">
    <property type="entry name" value="Beta-barrel_TonB"/>
</dbReference>
<feature type="domain" description="TonB-dependent receptor-like beta-barrel" evidence="8">
    <location>
        <begin position="19"/>
        <end position="251"/>
    </location>
</feature>
<dbReference type="Gene3D" id="2.40.170.20">
    <property type="entry name" value="TonB-dependent receptor, beta-barrel domain"/>
    <property type="match status" value="1"/>
</dbReference>
<evidence type="ECO:0000256" key="7">
    <source>
        <dbReference type="ARBA" id="ARBA00023237"/>
    </source>
</evidence>
<keyword evidence="3" id="KW-1134">Transmembrane beta strand</keyword>
<proteinExistence type="predicted"/>
<dbReference type="InterPro" id="IPR039426">
    <property type="entry name" value="TonB-dep_rcpt-like"/>
</dbReference>
<dbReference type="PANTHER" id="PTHR30069">
    <property type="entry name" value="TONB-DEPENDENT OUTER MEMBRANE RECEPTOR"/>
    <property type="match status" value="1"/>
</dbReference>
<evidence type="ECO:0000256" key="6">
    <source>
        <dbReference type="ARBA" id="ARBA00023136"/>
    </source>
</evidence>
<keyword evidence="6" id="KW-0472">Membrane</keyword>
<evidence type="ECO:0000256" key="4">
    <source>
        <dbReference type="ARBA" id="ARBA00022692"/>
    </source>
</evidence>
<evidence type="ECO:0000256" key="2">
    <source>
        <dbReference type="ARBA" id="ARBA00022448"/>
    </source>
</evidence>
<evidence type="ECO:0000259" key="8">
    <source>
        <dbReference type="Pfam" id="PF00593"/>
    </source>
</evidence>
<keyword evidence="7" id="KW-0998">Cell outer membrane</keyword>
<organism evidence="9">
    <name type="scientific">uncultured Desulfobacterium sp</name>
    <dbReference type="NCBI Taxonomy" id="201089"/>
    <lineage>
        <taxon>Bacteria</taxon>
        <taxon>Pseudomonadati</taxon>
        <taxon>Thermodesulfobacteriota</taxon>
        <taxon>Desulfobacteria</taxon>
        <taxon>Desulfobacterales</taxon>
        <taxon>Desulfobacteriaceae</taxon>
        <taxon>Desulfobacterium</taxon>
        <taxon>environmental samples</taxon>
    </lineage>
</organism>
<dbReference type="EMBL" id="FR695864">
    <property type="protein sequence ID" value="CBX26933.1"/>
    <property type="molecule type" value="Genomic_DNA"/>
</dbReference>
<comment type="subcellular location">
    <subcellularLocation>
        <location evidence="1">Cell outer membrane</location>
        <topology evidence="1">Multi-pass membrane protein</topology>
    </subcellularLocation>
</comment>
<evidence type="ECO:0000256" key="1">
    <source>
        <dbReference type="ARBA" id="ARBA00004571"/>
    </source>
</evidence>
<dbReference type="GO" id="GO:0044718">
    <property type="term" value="P:siderophore transmembrane transport"/>
    <property type="evidence" value="ECO:0007669"/>
    <property type="project" value="TreeGrafter"/>
</dbReference>
<sequence length="288" mass="32270">MGLPILFSEEPPYYPGKSLDSDKSFFEPSANLQLFWQAAKNLELFAGLASASRMPDPEELYIGMQKIPSAKAPTLTNWIGNPDLDPVRNNQADLGIKFTGDGFFVNTSIFYSRIDDYIYVTEVADPDGPGLSTLPAARAYSNIDAELWGGELSCQISIPWNLYIISGMSYTEGKNLDTDDPLAEIPPLTGLFGLRYDVDSWFAEITERFAARQNRVDSSLEEERTSGWGITDLKAGVNLERWTIYAGVNNLFDKYYFSNLSYQRDPFRSGVKVPEVGVFGYVTVIYKF</sequence>